<protein>
    <recommendedName>
        <fullName evidence="2">Replication protein A 70 kDa DNA-binding subunit B/D first OB fold domain-containing protein</fullName>
    </recommendedName>
</protein>
<name>A0AAV0YP15_VICFA</name>
<dbReference type="CDD" id="cd04480">
    <property type="entry name" value="RPA1_DBD_A_like"/>
    <property type="match status" value="1"/>
</dbReference>
<dbReference type="PANTHER" id="PTHR47165">
    <property type="entry name" value="OS03G0429900 PROTEIN"/>
    <property type="match status" value="1"/>
</dbReference>
<accession>A0AAV0YP15</accession>
<proteinExistence type="predicted"/>
<evidence type="ECO:0000313" key="4">
    <source>
        <dbReference type="Proteomes" id="UP001157006"/>
    </source>
</evidence>
<keyword evidence="4" id="KW-1185">Reference proteome</keyword>
<reference evidence="3 4" key="1">
    <citation type="submission" date="2023-01" db="EMBL/GenBank/DDBJ databases">
        <authorList>
            <person name="Kreplak J."/>
        </authorList>
    </citation>
    <scope>NUCLEOTIDE SEQUENCE [LARGE SCALE GENOMIC DNA]</scope>
</reference>
<dbReference type="InterPro" id="IPR003871">
    <property type="entry name" value="RFA1B/D_OB_1st"/>
</dbReference>
<evidence type="ECO:0000256" key="1">
    <source>
        <dbReference type="SAM" id="MobiDB-lite"/>
    </source>
</evidence>
<dbReference type="EMBL" id="OX451736">
    <property type="protein sequence ID" value="CAI8586428.1"/>
    <property type="molecule type" value="Genomic_DNA"/>
</dbReference>
<feature type="domain" description="Replication protein A 70 kDa DNA-binding subunit B/D first OB fold" evidence="2">
    <location>
        <begin position="6"/>
        <end position="106"/>
    </location>
</feature>
<gene>
    <name evidence="3" type="ORF">VFH_I254200</name>
</gene>
<dbReference type="Pfam" id="PF02721">
    <property type="entry name" value="DUF223"/>
    <property type="match status" value="1"/>
</dbReference>
<dbReference type="PANTHER" id="PTHR47165:SF4">
    <property type="entry name" value="OS03G0429900 PROTEIN"/>
    <property type="match status" value="1"/>
</dbReference>
<dbReference type="Gene3D" id="2.40.50.140">
    <property type="entry name" value="Nucleic acid-binding proteins"/>
    <property type="match status" value="3"/>
</dbReference>
<dbReference type="Proteomes" id="UP001157006">
    <property type="component" value="Chromosome 1L"/>
</dbReference>
<feature type="region of interest" description="Disordered" evidence="1">
    <location>
        <begin position="430"/>
        <end position="449"/>
    </location>
</feature>
<dbReference type="InterPro" id="IPR012340">
    <property type="entry name" value="NA-bd_OB-fold"/>
</dbReference>
<evidence type="ECO:0000259" key="2">
    <source>
        <dbReference type="Pfam" id="PF02721"/>
    </source>
</evidence>
<sequence length="472" mass="52929">MALPIEAVKDINESNDLWKIAVRCKHLWIVTGASKKEHIEIILVDSKLDVIQVIVPPFLVSKFKEHLAAGCSYIMQNFKVSNNDFSFKSTTHSFKLVFYGSTSVKNAKLPDIPMDYLNILHLDAIVEGKFQYNVLVDILGGVIEISQTQINNDNNKSKVVFSIIDNRSEVQCTLWGQLAIPFHDYYKSHKEDGNIVVLLINARIKEAQGGFPLNISNAWNDTKWLINNFTLDESELPLLSSSSLQVDITQNSYYSEFDKFLWKAEILSLAEITILQHETTCVTVATLDKFEAGQPGWYYDGCVGCTKSVSLQDGKLVCYSKHISPEPVPRPYSFFWDGDCVKLIGKSALQIKNELIKAGEDDPLEFPYALDAILKQELAIRVVFQPNKGQLSVISCKMMKIFLTSKLLPTEPSSQDESISFTEPLSASIDYDPAVGNSSPTPSKRTLPDVVEDIESVQLSSTKLIKDIKKEK</sequence>
<dbReference type="CDD" id="cd04481">
    <property type="entry name" value="RPA1_DBD_B_like"/>
    <property type="match status" value="1"/>
</dbReference>
<organism evidence="3 4">
    <name type="scientific">Vicia faba</name>
    <name type="common">Broad bean</name>
    <name type="synonym">Faba vulgaris</name>
    <dbReference type="NCBI Taxonomy" id="3906"/>
    <lineage>
        <taxon>Eukaryota</taxon>
        <taxon>Viridiplantae</taxon>
        <taxon>Streptophyta</taxon>
        <taxon>Embryophyta</taxon>
        <taxon>Tracheophyta</taxon>
        <taxon>Spermatophyta</taxon>
        <taxon>Magnoliopsida</taxon>
        <taxon>eudicotyledons</taxon>
        <taxon>Gunneridae</taxon>
        <taxon>Pentapetalae</taxon>
        <taxon>rosids</taxon>
        <taxon>fabids</taxon>
        <taxon>Fabales</taxon>
        <taxon>Fabaceae</taxon>
        <taxon>Papilionoideae</taxon>
        <taxon>50 kb inversion clade</taxon>
        <taxon>NPAAA clade</taxon>
        <taxon>Hologalegina</taxon>
        <taxon>IRL clade</taxon>
        <taxon>Fabeae</taxon>
        <taxon>Vicia</taxon>
    </lineage>
</organism>
<dbReference type="AlphaFoldDB" id="A0AAV0YP15"/>
<dbReference type="SUPFAM" id="SSF50249">
    <property type="entry name" value="Nucleic acid-binding proteins"/>
    <property type="match status" value="3"/>
</dbReference>
<evidence type="ECO:0000313" key="3">
    <source>
        <dbReference type="EMBL" id="CAI8586428.1"/>
    </source>
</evidence>